<dbReference type="PANTHER" id="PTHR21419:SF23">
    <property type="entry name" value="PROTEIN DEFECTIVE IN EXINE FORMATION 1"/>
    <property type="match status" value="1"/>
</dbReference>
<evidence type="ECO:0000256" key="2">
    <source>
        <dbReference type="ARBA" id="ARBA00022692"/>
    </source>
</evidence>
<reference evidence="5" key="1">
    <citation type="journal article" date="2020" name="mSystems">
        <title>Genome- and Community-Level Interaction Insights into Carbon Utilization and Element Cycling Functions of Hydrothermarchaeota in Hydrothermal Sediment.</title>
        <authorList>
            <person name="Zhou Z."/>
            <person name="Liu Y."/>
            <person name="Xu W."/>
            <person name="Pan J."/>
            <person name="Luo Z.H."/>
            <person name="Li M."/>
        </authorList>
    </citation>
    <scope>NUCLEOTIDE SEQUENCE [LARGE SCALE GENOMIC DNA]</scope>
    <source>
        <strain evidence="5">SpSt-876</strain>
    </source>
</reference>
<keyword evidence="3" id="KW-1133">Transmembrane helix</keyword>
<proteinExistence type="predicted"/>
<dbReference type="GO" id="GO:0016020">
    <property type="term" value="C:membrane"/>
    <property type="evidence" value="ECO:0007669"/>
    <property type="project" value="UniProtKB-SubCell"/>
</dbReference>
<evidence type="ECO:0000313" key="5">
    <source>
        <dbReference type="EMBL" id="HHS52884.1"/>
    </source>
</evidence>
<dbReference type="InterPro" id="IPR028994">
    <property type="entry name" value="Integrin_alpha_N"/>
</dbReference>
<comment type="subcellular location">
    <subcellularLocation>
        <location evidence="1">Membrane</location>
        <topology evidence="1">Single-pass membrane protein</topology>
    </subcellularLocation>
</comment>
<keyword evidence="4" id="KW-0472">Membrane</keyword>
<evidence type="ECO:0000256" key="4">
    <source>
        <dbReference type="ARBA" id="ARBA00023136"/>
    </source>
</evidence>
<evidence type="ECO:0000256" key="3">
    <source>
        <dbReference type="ARBA" id="ARBA00022989"/>
    </source>
</evidence>
<name>A0A7C6AB06_UNCW3</name>
<dbReference type="Gene3D" id="2.130.10.130">
    <property type="entry name" value="Integrin alpha, N-terminal"/>
    <property type="match status" value="1"/>
</dbReference>
<comment type="caution">
    <text evidence="5">The sequence shown here is derived from an EMBL/GenBank/DDBJ whole genome shotgun (WGS) entry which is preliminary data.</text>
</comment>
<organism evidence="5">
    <name type="scientific">candidate division WOR-3 bacterium</name>
    <dbReference type="NCBI Taxonomy" id="2052148"/>
    <lineage>
        <taxon>Bacteria</taxon>
        <taxon>Bacteria division WOR-3</taxon>
    </lineage>
</organism>
<evidence type="ECO:0000256" key="1">
    <source>
        <dbReference type="ARBA" id="ARBA00004167"/>
    </source>
</evidence>
<dbReference type="PANTHER" id="PTHR21419">
    <property type="match status" value="1"/>
</dbReference>
<dbReference type="SUPFAM" id="SSF69318">
    <property type="entry name" value="Integrin alpha N-terminal domain"/>
    <property type="match status" value="1"/>
</dbReference>
<dbReference type="AlphaFoldDB" id="A0A7C6AB06"/>
<keyword evidence="2" id="KW-0812">Transmembrane</keyword>
<gene>
    <name evidence="5" type="ORF">ENW73_08540</name>
</gene>
<dbReference type="InterPro" id="IPR045232">
    <property type="entry name" value="FAM234"/>
</dbReference>
<evidence type="ECO:0008006" key="6">
    <source>
        <dbReference type="Google" id="ProtNLM"/>
    </source>
</evidence>
<dbReference type="EMBL" id="DTLI01000202">
    <property type="protein sequence ID" value="HHS52884.1"/>
    <property type="molecule type" value="Genomic_DNA"/>
</dbReference>
<accession>A0A7C6AB06</accession>
<sequence>MKTPVSPVGWVRIGCDDNNSNFFAGQSKGTTKSQTRLASPKLALAKLSFTPIWVAEEFSPLPFRLVGGVQKMYYNLRTADLNSDGKLEILVGYQNKTLVLNAEGVFQYALPANFDFYQDDRGKIYAVACSLNTIQYLKGHKKIRELRTLNQVVTLRIAKLKALSDSKLVLLATERLTNENLGNFQITCYEIATGQMLWSYQFELLPFVAAVGDVNQDSRNEIICTTYSPDKALGEVTALSGSGKLIWRIAFNYPDSLTFLNYKVPAYTEAAIGDLNGDGKQEVVAVFGTEDGKVGRIKIIEGKTGKVLDQFPKNRFLKRAFTSLGLCDFDQDGKSEIVTATRGRTARLYSFRMGVAGLETLATRRYYPAFLREPAMVSYWIWALADIDADNEIEILGSIVHESPVLTDWTVRTTQFIEPDVLVFDERLGEKGYIDLEERCLALVVSDLIKGATKEILVLTDRLYLYALP</sequence>
<protein>
    <recommendedName>
        <fullName evidence="6">VCBS repeat-containing protein</fullName>
    </recommendedName>
</protein>